<accession>M0AA81</accession>
<gene>
    <name evidence="3" type="ORF">C483_03700</name>
</gene>
<protein>
    <submittedName>
        <fullName evidence="3">Uncharacterized protein</fullName>
    </submittedName>
</protein>
<evidence type="ECO:0000313" key="3">
    <source>
        <dbReference type="EMBL" id="ELY94238.1"/>
    </source>
</evidence>
<comment type="caution">
    <text evidence="3">The sequence shown here is derived from an EMBL/GenBank/DDBJ whole genome shotgun (WGS) entry which is preliminary data.</text>
</comment>
<keyword evidence="2" id="KW-1133">Transmembrane helix</keyword>
<reference evidence="3 4" key="1">
    <citation type="journal article" date="2014" name="PLoS Genet.">
        <title>Phylogenetically driven sequencing of extremely halophilic archaea reveals strategies for static and dynamic osmo-response.</title>
        <authorList>
            <person name="Becker E.A."/>
            <person name="Seitzer P.M."/>
            <person name="Tritt A."/>
            <person name="Larsen D."/>
            <person name="Krusor M."/>
            <person name="Yao A.I."/>
            <person name="Wu D."/>
            <person name="Madern D."/>
            <person name="Eisen J.A."/>
            <person name="Darling A.E."/>
            <person name="Facciotti M.T."/>
        </authorList>
    </citation>
    <scope>NUCLEOTIDE SEQUENCE [LARGE SCALE GENOMIC DNA]</scope>
    <source>
        <strain evidence="3 4">JCM 10989</strain>
    </source>
</reference>
<name>M0AA81_9EURY</name>
<evidence type="ECO:0000256" key="2">
    <source>
        <dbReference type="SAM" id="Phobius"/>
    </source>
</evidence>
<feature type="transmembrane region" description="Helical" evidence="2">
    <location>
        <begin position="39"/>
        <end position="59"/>
    </location>
</feature>
<dbReference type="AlphaFoldDB" id="M0AA81"/>
<feature type="transmembrane region" description="Helical" evidence="2">
    <location>
        <begin position="71"/>
        <end position="93"/>
    </location>
</feature>
<evidence type="ECO:0000256" key="1">
    <source>
        <dbReference type="SAM" id="MobiDB-lite"/>
    </source>
</evidence>
<feature type="region of interest" description="Disordered" evidence="1">
    <location>
        <begin position="1"/>
        <end position="28"/>
    </location>
</feature>
<proteinExistence type="predicted"/>
<feature type="compositionally biased region" description="Basic and acidic residues" evidence="1">
    <location>
        <begin position="1"/>
        <end position="18"/>
    </location>
</feature>
<sequence>MARVTMGKEYRTTPHPPEEPTEQSITDASESVTAVRRGAWVATSSLFGLAFLVVALMQVTRLFATSSPYSGFGVVDGFVIGVVVLAFIAGLVIGRRELVSA</sequence>
<evidence type="ECO:0000313" key="4">
    <source>
        <dbReference type="Proteomes" id="UP000011519"/>
    </source>
</evidence>
<dbReference type="PATRIC" id="fig|1227493.4.peg.704"/>
<dbReference type="EMBL" id="AOIM01000012">
    <property type="protein sequence ID" value="ELY94238.1"/>
    <property type="molecule type" value="Genomic_DNA"/>
</dbReference>
<keyword evidence="4" id="KW-1185">Reference proteome</keyword>
<keyword evidence="2" id="KW-0472">Membrane</keyword>
<organism evidence="3 4">
    <name type="scientific">Natrialba hulunbeirensis JCM 10989</name>
    <dbReference type="NCBI Taxonomy" id="1227493"/>
    <lineage>
        <taxon>Archaea</taxon>
        <taxon>Methanobacteriati</taxon>
        <taxon>Methanobacteriota</taxon>
        <taxon>Stenosarchaea group</taxon>
        <taxon>Halobacteria</taxon>
        <taxon>Halobacteriales</taxon>
        <taxon>Natrialbaceae</taxon>
        <taxon>Natrialba</taxon>
    </lineage>
</organism>
<dbReference type="STRING" id="1227493.C483_03700"/>
<dbReference type="Proteomes" id="UP000011519">
    <property type="component" value="Unassembled WGS sequence"/>
</dbReference>
<keyword evidence="2" id="KW-0812">Transmembrane</keyword>